<name>A0ABU5F6F3_9BACT</name>
<feature type="transmembrane region" description="Helical" evidence="1">
    <location>
        <begin position="105"/>
        <end position="127"/>
    </location>
</feature>
<dbReference type="RefSeq" id="WP_320688227.1">
    <property type="nucleotide sequence ID" value="NZ_JAXBLV010000201.1"/>
</dbReference>
<feature type="transmembrane region" description="Helical" evidence="1">
    <location>
        <begin position="70"/>
        <end position="93"/>
    </location>
</feature>
<evidence type="ECO:0000256" key="1">
    <source>
        <dbReference type="SAM" id="Phobius"/>
    </source>
</evidence>
<protein>
    <submittedName>
        <fullName evidence="2">Uncharacterized protein</fullName>
    </submittedName>
</protein>
<accession>A0ABU5F6F3</accession>
<evidence type="ECO:0000313" key="2">
    <source>
        <dbReference type="EMBL" id="MDY3561883.1"/>
    </source>
</evidence>
<dbReference type="Proteomes" id="UP001272242">
    <property type="component" value="Unassembled WGS sequence"/>
</dbReference>
<proteinExistence type="predicted"/>
<keyword evidence="3" id="KW-1185">Reference proteome</keyword>
<reference evidence="3" key="1">
    <citation type="journal article" date="2023" name="Mar. Drugs">
        <title>Gemmata algarum, a Novel Planctomycete Isolated from an Algal Mat, Displays Antimicrobial Activity.</title>
        <authorList>
            <person name="Kumar G."/>
            <person name="Kallscheuer N."/>
            <person name="Kashif M."/>
            <person name="Ahamad S."/>
            <person name="Jagadeeshwari U."/>
            <person name="Pannikurungottu S."/>
            <person name="Haufschild T."/>
            <person name="Kabuu M."/>
            <person name="Sasikala C."/>
            <person name="Jogler C."/>
            <person name="Ramana C."/>
        </authorList>
    </citation>
    <scope>NUCLEOTIDE SEQUENCE [LARGE SCALE GENOMIC DNA]</scope>
    <source>
        <strain evidence="3">JC673</strain>
    </source>
</reference>
<evidence type="ECO:0000313" key="3">
    <source>
        <dbReference type="Proteomes" id="UP001272242"/>
    </source>
</evidence>
<gene>
    <name evidence="2" type="ORF">R5W23_003311</name>
</gene>
<comment type="caution">
    <text evidence="2">The sequence shown here is derived from an EMBL/GenBank/DDBJ whole genome shotgun (WGS) entry which is preliminary data.</text>
</comment>
<dbReference type="EMBL" id="JAXBLV010000201">
    <property type="protein sequence ID" value="MDY3561883.1"/>
    <property type="molecule type" value="Genomic_DNA"/>
</dbReference>
<keyword evidence="1" id="KW-0472">Membrane</keyword>
<keyword evidence="1" id="KW-0812">Transmembrane</keyword>
<sequence length="188" mass="18658">MRTAAERAGRVPRPITLAARLGRGFLGVGLGWVWCSAGSLLWLAVLAAGYGGLDTGLSRFKDEPWAPVAMAAYFGFVSGAWVGSAVGPVAVGASRRRRPVLTSSFLAAMVGGASAATGGAALGGLLWRGGAGLELVLKATLWFGAVAGALAGVCAGGAVGHPRAGVYPAALAGSHEGAAPRADDRTSS</sequence>
<feature type="transmembrane region" description="Helical" evidence="1">
    <location>
        <begin position="21"/>
        <end position="50"/>
    </location>
</feature>
<keyword evidence="1" id="KW-1133">Transmembrane helix</keyword>
<organism evidence="2 3">
    <name type="scientific">Gemmata algarum</name>
    <dbReference type="NCBI Taxonomy" id="2975278"/>
    <lineage>
        <taxon>Bacteria</taxon>
        <taxon>Pseudomonadati</taxon>
        <taxon>Planctomycetota</taxon>
        <taxon>Planctomycetia</taxon>
        <taxon>Gemmatales</taxon>
        <taxon>Gemmataceae</taxon>
        <taxon>Gemmata</taxon>
    </lineage>
</organism>
<feature type="transmembrane region" description="Helical" evidence="1">
    <location>
        <begin position="139"/>
        <end position="159"/>
    </location>
</feature>